<dbReference type="EMBL" id="BMRP01000020">
    <property type="protein sequence ID" value="GGU80354.1"/>
    <property type="molecule type" value="Genomic_DNA"/>
</dbReference>
<comment type="caution">
    <text evidence="1">The sequence shown here is derived from an EMBL/GenBank/DDBJ whole genome shotgun (WGS) entry which is preliminary data.</text>
</comment>
<evidence type="ECO:0000313" key="1">
    <source>
        <dbReference type="EMBL" id="GGU80354.1"/>
    </source>
</evidence>
<protein>
    <submittedName>
        <fullName evidence="1">Uncharacterized protein</fullName>
    </submittedName>
</protein>
<keyword evidence="2" id="KW-1185">Reference proteome</keyword>
<evidence type="ECO:0000313" key="2">
    <source>
        <dbReference type="Proteomes" id="UP000654471"/>
    </source>
</evidence>
<accession>A0ABQ2VEX9</accession>
<gene>
    <name evidence="1" type="ORF">GCM10010211_53160</name>
</gene>
<name>A0ABQ2VEX9_9ACTN</name>
<sequence length="100" mass="10741">MAAARWAPFCTMSQKVSPSPAWLTIPMVMRAVPACLPLPPGALLAALPEAPHPARRVPAASKATTVRNVVFRADTGRAMRAQIIVDRLRSPAAGLRLEEF</sequence>
<dbReference type="Proteomes" id="UP000654471">
    <property type="component" value="Unassembled WGS sequence"/>
</dbReference>
<organism evidence="1 2">
    <name type="scientific">Streptomyces albospinus</name>
    <dbReference type="NCBI Taxonomy" id="285515"/>
    <lineage>
        <taxon>Bacteria</taxon>
        <taxon>Bacillati</taxon>
        <taxon>Actinomycetota</taxon>
        <taxon>Actinomycetes</taxon>
        <taxon>Kitasatosporales</taxon>
        <taxon>Streptomycetaceae</taxon>
        <taxon>Streptomyces</taxon>
    </lineage>
</organism>
<proteinExistence type="predicted"/>
<reference evidence="2" key="1">
    <citation type="journal article" date="2019" name="Int. J. Syst. Evol. Microbiol.">
        <title>The Global Catalogue of Microorganisms (GCM) 10K type strain sequencing project: providing services to taxonomists for standard genome sequencing and annotation.</title>
        <authorList>
            <consortium name="The Broad Institute Genomics Platform"/>
            <consortium name="The Broad Institute Genome Sequencing Center for Infectious Disease"/>
            <person name="Wu L."/>
            <person name="Ma J."/>
        </authorList>
    </citation>
    <scope>NUCLEOTIDE SEQUENCE [LARGE SCALE GENOMIC DNA]</scope>
    <source>
        <strain evidence="2">JCM 3399</strain>
    </source>
</reference>